<name>A0ABQ5BNA1_9ASTR</name>
<dbReference type="PANTHER" id="PTHR33223">
    <property type="entry name" value="CCHC-TYPE DOMAIN-CONTAINING PROTEIN"/>
    <property type="match status" value="1"/>
</dbReference>
<reference evidence="3" key="1">
    <citation type="journal article" date="2022" name="Int. J. Mol. Sci.">
        <title>Draft Genome of Tanacetum Coccineum: Genomic Comparison of Closely Related Tanacetum-Family Plants.</title>
        <authorList>
            <person name="Yamashiro T."/>
            <person name="Shiraishi A."/>
            <person name="Nakayama K."/>
            <person name="Satake H."/>
        </authorList>
    </citation>
    <scope>NUCLEOTIDE SEQUENCE</scope>
</reference>
<feature type="region of interest" description="Disordered" evidence="1">
    <location>
        <begin position="104"/>
        <end position="148"/>
    </location>
</feature>
<evidence type="ECO:0000313" key="4">
    <source>
        <dbReference type="Proteomes" id="UP001151760"/>
    </source>
</evidence>
<gene>
    <name evidence="3" type="ORF">Tco_0875021</name>
</gene>
<accession>A0ABQ5BNA1</accession>
<organism evidence="3 4">
    <name type="scientific">Tanacetum coccineum</name>
    <dbReference type="NCBI Taxonomy" id="301880"/>
    <lineage>
        <taxon>Eukaryota</taxon>
        <taxon>Viridiplantae</taxon>
        <taxon>Streptophyta</taxon>
        <taxon>Embryophyta</taxon>
        <taxon>Tracheophyta</taxon>
        <taxon>Spermatophyta</taxon>
        <taxon>Magnoliopsida</taxon>
        <taxon>eudicotyledons</taxon>
        <taxon>Gunneridae</taxon>
        <taxon>Pentapetalae</taxon>
        <taxon>asterids</taxon>
        <taxon>campanulids</taxon>
        <taxon>Asterales</taxon>
        <taxon>Asteraceae</taxon>
        <taxon>Asteroideae</taxon>
        <taxon>Anthemideae</taxon>
        <taxon>Anthemidinae</taxon>
        <taxon>Tanacetum</taxon>
    </lineage>
</organism>
<evidence type="ECO:0000259" key="2">
    <source>
        <dbReference type="Pfam" id="PF03732"/>
    </source>
</evidence>
<protein>
    <submittedName>
        <fullName evidence="3">Zinc finger, CCHC-type containing protein</fullName>
    </submittedName>
</protein>
<dbReference type="InterPro" id="IPR005162">
    <property type="entry name" value="Retrotrans_gag_dom"/>
</dbReference>
<evidence type="ECO:0000256" key="1">
    <source>
        <dbReference type="SAM" id="MobiDB-lite"/>
    </source>
</evidence>
<proteinExistence type="predicted"/>
<feature type="region of interest" description="Disordered" evidence="1">
    <location>
        <begin position="63"/>
        <end position="86"/>
    </location>
</feature>
<feature type="domain" description="Retrotransposon gag" evidence="2">
    <location>
        <begin position="301"/>
        <end position="370"/>
    </location>
</feature>
<dbReference type="EMBL" id="BQNB010013465">
    <property type="protein sequence ID" value="GJT16315.1"/>
    <property type="molecule type" value="Genomic_DNA"/>
</dbReference>
<feature type="compositionally biased region" description="Basic and acidic residues" evidence="1">
    <location>
        <begin position="111"/>
        <end position="120"/>
    </location>
</feature>
<feature type="region of interest" description="Disordered" evidence="1">
    <location>
        <begin position="25"/>
        <end position="44"/>
    </location>
</feature>
<reference evidence="3" key="2">
    <citation type="submission" date="2022-01" db="EMBL/GenBank/DDBJ databases">
        <authorList>
            <person name="Yamashiro T."/>
            <person name="Shiraishi A."/>
            <person name="Satake H."/>
            <person name="Nakayama K."/>
        </authorList>
    </citation>
    <scope>NUCLEOTIDE SEQUENCE</scope>
</reference>
<evidence type="ECO:0000313" key="3">
    <source>
        <dbReference type="EMBL" id="GJT16315.1"/>
    </source>
</evidence>
<dbReference type="PANTHER" id="PTHR33223:SF11">
    <property type="entry name" value="ELEMENT PROTEIN, PUTATIVE-RELATED"/>
    <property type="match status" value="1"/>
</dbReference>
<feature type="compositionally biased region" description="Polar residues" evidence="1">
    <location>
        <begin position="25"/>
        <end position="40"/>
    </location>
</feature>
<dbReference type="Pfam" id="PF03732">
    <property type="entry name" value="Retrotrans_gag"/>
    <property type="match status" value="2"/>
</dbReference>
<comment type="caution">
    <text evidence="3">The sequence shown here is derived from an EMBL/GenBank/DDBJ whole genome shotgun (WGS) entry which is preliminary data.</text>
</comment>
<feature type="domain" description="Retrotransposon gag" evidence="2">
    <location>
        <begin position="153"/>
        <end position="219"/>
    </location>
</feature>
<dbReference type="Proteomes" id="UP001151760">
    <property type="component" value="Unassembled WGS sequence"/>
</dbReference>
<sequence>MEMAATTASSLEVEQDSGNINRTQSMATLNESFPQGTSLGSGPRCQDTILGDAEAQIRAQLFRKESKVPQPRSPTQTPAADEAASTGEIDELIAKHVVEALEAYDGARNPRAKEESKDNQGDDNGGDNGNGNGNGHKRGNGNGNPNVNAGGVKALMKLMTEVYCPRNEIQKMETELWNLTMRGNDLTTYNQRFYDLVLLCTKMVLEEEDQVEKFIRGLSDNIQGNVIAAEPMRLQDAIRITNNLMDQKLKDYFARNAENKRRCSFHGLRSKDPNQHLKDFLKLVDSLDLDSENRERTCLHLFQFFLRDQASNWLERLPVGSITTWEDLTTRFLAQFFPPGRTAKLRNDILMFQQHQGESLLEAWIHFKDLL</sequence>
<keyword evidence="4" id="KW-1185">Reference proteome</keyword>